<sequence>MDNDLLIKLLENNNRLIFPSLGAFLKKEQGAGTKIVFSPFLKKDDGVLAGALADYFSLESGDAETMVAEYVTQINRALSQRGEYCFDGIGVLQYDPNGTLIIVNECREQVESQQQPTEQQYEVVVEQTTKSVEEVAPAQRAVPNPTVIPRPTQPTEPPVQLSSRFEQTIIEKPIALPPRYEQPAVPRPLQQRIAQPQPSAPKPAPQPAQQRVMPLQQPPVAAPQRPPQPPRPQSQQPPRPPQAGQRPPSPRPPQRQKPQKPVRTSSAASTKTDTLLVVAIIAAALVLILIVWGYLNTADFWA</sequence>
<feature type="region of interest" description="Disordered" evidence="1">
    <location>
        <begin position="137"/>
        <end position="161"/>
    </location>
</feature>
<feature type="compositionally biased region" description="Pro residues" evidence="1">
    <location>
        <begin position="217"/>
        <end position="255"/>
    </location>
</feature>
<name>A0A060RBG4_9BACT</name>
<feature type="region of interest" description="Disordered" evidence="1">
    <location>
        <begin position="217"/>
        <end position="269"/>
    </location>
</feature>
<dbReference type="STRING" id="1433126.BN938_0629"/>
<feature type="compositionally biased region" description="Pro residues" evidence="1">
    <location>
        <begin position="146"/>
        <end position="157"/>
    </location>
</feature>
<accession>A0A060RBG4</accession>
<dbReference type="Proteomes" id="UP000027616">
    <property type="component" value="Chromosome I"/>
</dbReference>
<gene>
    <name evidence="3" type="ORF">BN938_0629</name>
</gene>
<keyword evidence="2" id="KW-0812">Transmembrane</keyword>
<keyword evidence="3" id="KW-0131">Cell cycle</keyword>
<dbReference type="HOGENOM" id="CLU_777638_0_0_10"/>
<keyword evidence="2" id="KW-1133">Transmembrane helix</keyword>
<protein>
    <submittedName>
        <fullName evidence="3">Cell division protein FtsK</fullName>
    </submittedName>
</protein>
<proteinExistence type="predicted"/>
<keyword evidence="4" id="KW-1185">Reference proteome</keyword>
<evidence type="ECO:0000256" key="2">
    <source>
        <dbReference type="SAM" id="Phobius"/>
    </source>
</evidence>
<keyword evidence="3" id="KW-0132">Cell division</keyword>
<dbReference type="eggNOG" id="ENOG5031AWT">
    <property type="taxonomic scope" value="Bacteria"/>
</dbReference>
<feature type="transmembrane region" description="Helical" evidence="2">
    <location>
        <begin position="275"/>
        <end position="295"/>
    </location>
</feature>
<dbReference type="KEGG" id="rbc:BN938_0629"/>
<dbReference type="AlphaFoldDB" id="A0A060RBG4"/>
<dbReference type="EMBL" id="HG934468">
    <property type="protein sequence ID" value="CDN30734.1"/>
    <property type="molecule type" value="Genomic_DNA"/>
</dbReference>
<reference evidence="3 4" key="1">
    <citation type="journal article" date="2015" name="Genome Announc.">
        <title>Complete Genome Sequence of the Novel Leech Symbiont Mucinivorans hirudinis M3T.</title>
        <authorList>
            <person name="Nelson M.C."/>
            <person name="Bomar L."/>
            <person name="Graf J."/>
        </authorList>
    </citation>
    <scope>NUCLEOTIDE SEQUENCE [LARGE SCALE GENOMIC DNA]</scope>
    <source>
        <strain evidence="4">M3</strain>
    </source>
</reference>
<organism evidence="3 4">
    <name type="scientific">Mucinivorans hirudinis</name>
    <dbReference type="NCBI Taxonomy" id="1433126"/>
    <lineage>
        <taxon>Bacteria</taxon>
        <taxon>Pseudomonadati</taxon>
        <taxon>Bacteroidota</taxon>
        <taxon>Bacteroidia</taxon>
        <taxon>Bacteroidales</taxon>
        <taxon>Rikenellaceae</taxon>
        <taxon>Mucinivorans</taxon>
    </lineage>
</organism>
<dbReference type="GO" id="GO:0051301">
    <property type="term" value="P:cell division"/>
    <property type="evidence" value="ECO:0007669"/>
    <property type="project" value="UniProtKB-KW"/>
</dbReference>
<evidence type="ECO:0000313" key="4">
    <source>
        <dbReference type="Proteomes" id="UP000027616"/>
    </source>
</evidence>
<evidence type="ECO:0000256" key="1">
    <source>
        <dbReference type="SAM" id="MobiDB-lite"/>
    </source>
</evidence>
<evidence type="ECO:0000313" key="3">
    <source>
        <dbReference type="EMBL" id="CDN30734.1"/>
    </source>
</evidence>
<keyword evidence="2" id="KW-0472">Membrane</keyword>